<keyword evidence="2" id="KW-1185">Reference proteome</keyword>
<proteinExistence type="predicted"/>
<evidence type="ECO:0000313" key="2">
    <source>
        <dbReference type="Proteomes" id="UP001489719"/>
    </source>
</evidence>
<reference evidence="2" key="1">
    <citation type="journal article" date="2024" name="Front. Bioeng. Biotechnol.">
        <title>Genome-scale model development and genomic sequencing of the oleaginous clade Lipomyces.</title>
        <authorList>
            <person name="Czajka J.J."/>
            <person name="Han Y."/>
            <person name="Kim J."/>
            <person name="Mondo S.J."/>
            <person name="Hofstad B.A."/>
            <person name="Robles A."/>
            <person name="Haridas S."/>
            <person name="Riley R."/>
            <person name="LaButti K."/>
            <person name="Pangilinan J."/>
            <person name="Andreopoulos W."/>
            <person name="Lipzen A."/>
            <person name="Yan J."/>
            <person name="Wang M."/>
            <person name="Ng V."/>
            <person name="Grigoriev I.V."/>
            <person name="Spatafora J.W."/>
            <person name="Magnuson J.K."/>
            <person name="Baker S.E."/>
            <person name="Pomraning K.R."/>
        </authorList>
    </citation>
    <scope>NUCLEOTIDE SEQUENCE [LARGE SCALE GENOMIC DNA]</scope>
    <source>
        <strain evidence="2">CBS 10300</strain>
    </source>
</reference>
<accession>A0ACC3THN5</accession>
<gene>
    <name evidence="1" type="ORF">V1517DRAFT_210360</name>
</gene>
<comment type="caution">
    <text evidence="1">The sequence shown here is derived from an EMBL/GenBank/DDBJ whole genome shotgun (WGS) entry which is preliminary data.</text>
</comment>
<organism evidence="1 2">
    <name type="scientific">Lipomyces orientalis</name>
    <dbReference type="NCBI Taxonomy" id="1233043"/>
    <lineage>
        <taxon>Eukaryota</taxon>
        <taxon>Fungi</taxon>
        <taxon>Dikarya</taxon>
        <taxon>Ascomycota</taxon>
        <taxon>Saccharomycotina</taxon>
        <taxon>Lipomycetes</taxon>
        <taxon>Lipomycetales</taxon>
        <taxon>Lipomycetaceae</taxon>
        <taxon>Lipomyces</taxon>
    </lineage>
</organism>
<dbReference type="Proteomes" id="UP001489719">
    <property type="component" value="Unassembled WGS sequence"/>
</dbReference>
<protein>
    <submittedName>
        <fullName evidence="1">Uncharacterized protein</fullName>
    </submittedName>
</protein>
<sequence>MDTKYDLNMEFLNSASTILSSIPAIIKQHLFPQFLGKLQAKLEIDTAAIGTGRDHVWYGFSRLDGKAAARVYPWISTYKDSAAD</sequence>
<evidence type="ECO:0000313" key="1">
    <source>
        <dbReference type="EMBL" id="KAK9320396.1"/>
    </source>
</evidence>
<dbReference type="EMBL" id="MU970131">
    <property type="protein sequence ID" value="KAK9320396.1"/>
    <property type="molecule type" value="Genomic_DNA"/>
</dbReference>
<name>A0ACC3THN5_9ASCO</name>